<dbReference type="EMBL" id="CAJOBJ010172862">
    <property type="protein sequence ID" value="CAF4889674.1"/>
    <property type="molecule type" value="Genomic_DNA"/>
</dbReference>
<sequence>MIVKAYIDKSTSIHERIKSAWCVVFVCRLWWSSLEKKSALKSSKISQTMN</sequence>
<accession>A0A8S3B2B2</accession>
<evidence type="ECO:0000313" key="1">
    <source>
        <dbReference type="EMBL" id="CAF4788064.1"/>
    </source>
</evidence>
<organism evidence="1 3">
    <name type="scientific">Rotaria magnacalcarata</name>
    <dbReference type="NCBI Taxonomy" id="392030"/>
    <lineage>
        <taxon>Eukaryota</taxon>
        <taxon>Metazoa</taxon>
        <taxon>Spiralia</taxon>
        <taxon>Gnathifera</taxon>
        <taxon>Rotifera</taxon>
        <taxon>Eurotatoria</taxon>
        <taxon>Bdelloidea</taxon>
        <taxon>Philodinida</taxon>
        <taxon>Philodinidae</taxon>
        <taxon>Rotaria</taxon>
    </lineage>
</organism>
<dbReference type="Proteomes" id="UP000681720">
    <property type="component" value="Unassembled WGS sequence"/>
</dbReference>
<dbReference type="AlphaFoldDB" id="A0A8S3B2B2"/>
<proteinExistence type="predicted"/>
<name>A0A8S3B2B2_9BILA</name>
<dbReference type="Proteomes" id="UP000681967">
    <property type="component" value="Unassembled WGS sequence"/>
</dbReference>
<feature type="non-terminal residue" evidence="1">
    <location>
        <position position="1"/>
    </location>
</feature>
<evidence type="ECO:0000313" key="3">
    <source>
        <dbReference type="Proteomes" id="UP000681967"/>
    </source>
</evidence>
<dbReference type="EMBL" id="CAJOBH010137275">
    <property type="protein sequence ID" value="CAF4788064.1"/>
    <property type="molecule type" value="Genomic_DNA"/>
</dbReference>
<gene>
    <name evidence="1" type="ORF">BYL167_LOCUS47604</name>
    <name evidence="2" type="ORF">GIL414_LOCUS51272</name>
</gene>
<comment type="caution">
    <text evidence="1">The sequence shown here is derived from an EMBL/GenBank/DDBJ whole genome shotgun (WGS) entry which is preliminary data.</text>
</comment>
<reference evidence="1" key="1">
    <citation type="submission" date="2021-02" db="EMBL/GenBank/DDBJ databases">
        <authorList>
            <person name="Nowell W R."/>
        </authorList>
    </citation>
    <scope>NUCLEOTIDE SEQUENCE</scope>
</reference>
<protein>
    <submittedName>
        <fullName evidence="1">Uncharacterized protein</fullName>
    </submittedName>
</protein>
<evidence type="ECO:0000313" key="2">
    <source>
        <dbReference type="EMBL" id="CAF4889674.1"/>
    </source>
</evidence>